<name>A0A948WVT4_9BACT</name>
<reference evidence="1" key="1">
    <citation type="journal article" date="2021" name="PeerJ">
        <title>Extensive microbial diversity within the chicken gut microbiome revealed by metagenomics and culture.</title>
        <authorList>
            <person name="Gilroy R."/>
            <person name="Ravi A."/>
            <person name="Getino M."/>
            <person name="Pursley I."/>
            <person name="Horton D.L."/>
            <person name="Alikhan N.F."/>
            <person name="Baker D."/>
            <person name="Gharbi K."/>
            <person name="Hall N."/>
            <person name="Watson M."/>
            <person name="Adriaenssens E.M."/>
            <person name="Foster-Nyarko E."/>
            <person name="Jarju S."/>
            <person name="Secka A."/>
            <person name="Antonio M."/>
            <person name="Oren A."/>
            <person name="Chaudhuri R.R."/>
            <person name="La Ragione R."/>
            <person name="Hildebrand F."/>
            <person name="Pallen M.J."/>
        </authorList>
    </citation>
    <scope>NUCLEOTIDE SEQUENCE</scope>
    <source>
        <strain evidence="1">G4-2901</strain>
    </source>
</reference>
<sequence length="65" mass="7459">MEEFDYERYKVVGLVENKFNGKIDVIGYCDNNFYAFNPLTFSEALELFPSQGKIFGSSDISRDSC</sequence>
<gene>
    <name evidence="1" type="ORF">H9777_01160</name>
</gene>
<comment type="caution">
    <text evidence="1">The sequence shown here is derived from an EMBL/GenBank/DDBJ whole genome shotgun (WGS) entry which is preliminary data.</text>
</comment>
<evidence type="ECO:0000313" key="1">
    <source>
        <dbReference type="EMBL" id="MBU3836939.1"/>
    </source>
</evidence>
<organism evidence="1 2">
    <name type="scientific">Candidatus Phocaeicola faecigallinarum</name>
    <dbReference type="NCBI Taxonomy" id="2838732"/>
    <lineage>
        <taxon>Bacteria</taxon>
        <taxon>Pseudomonadati</taxon>
        <taxon>Bacteroidota</taxon>
        <taxon>Bacteroidia</taxon>
        <taxon>Bacteroidales</taxon>
        <taxon>Bacteroidaceae</taxon>
        <taxon>Phocaeicola</taxon>
    </lineage>
</organism>
<dbReference type="AlphaFoldDB" id="A0A948WVT4"/>
<evidence type="ECO:0000313" key="2">
    <source>
        <dbReference type="Proteomes" id="UP000783796"/>
    </source>
</evidence>
<accession>A0A948WVT4</accession>
<protein>
    <submittedName>
        <fullName evidence="1">Uncharacterized protein</fullName>
    </submittedName>
</protein>
<reference evidence="1" key="2">
    <citation type="submission" date="2021-04" db="EMBL/GenBank/DDBJ databases">
        <authorList>
            <person name="Gilroy R."/>
        </authorList>
    </citation>
    <scope>NUCLEOTIDE SEQUENCE</scope>
    <source>
        <strain evidence="1">G4-2901</strain>
    </source>
</reference>
<dbReference type="Proteomes" id="UP000783796">
    <property type="component" value="Unassembled WGS sequence"/>
</dbReference>
<dbReference type="EMBL" id="JAHLFW010000009">
    <property type="protein sequence ID" value="MBU3836939.1"/>
    <property type="molecule type" value="Genomic_DNA"/>
</dbReference>
<proteinExistence type="predicted"/>